<feature type="region of interest" description="Disordered" evidence="7">
    <location>
        <begin position="156"/>
        <end position="185"/>
    </location>
</feature>
<dbReference type="GO" id="GO:0009909">
    <property type="term" value="P:regulation of flower development"/>
    <property type="evidence" value="ECO:0007669"/>
    <property type="project" value="UniProtKB-ARBA"/>
</dbReference>
<dbReference type="Proteomes" id="UP000007306">
    <property type="component" value="Chromosome 2"/>
</dbReference>
<comment type="similarity">
    <text evidence="6">Belongs to the AP2/ERF transcription factor family. AP2 subfamily.</text>
</comment>
<name>I1P494_ORYGL</name>
<dbReference type="GO" id="GO:0003677">
    <property type="term" value="F:DNA binding"/>
    <property type="evidence" value="ECO:0007669"/>
    <property type="project" value="UniProtKB-KW"/>
</dbReference>
<gene>
    <name evidence="9" type="primary">LOC127762369</name>
</gene>
<evidence type="ECO:0000256" key="1">
    <source>
        <dbReference type="ARBA" id="ARBA00004123"/>
    </source>
</evidence>
<organism evidence="9 10">
    <name type="scientific">Oryza glaberrima</name>
    <name type="common">African rice</name>
    <dbReference type="NCBI Taxonomy" id="4538"/>
    <lineage>
        <taxon>Eukaryota</taxon>
        <taxon>Viridiplantae</taxon>
        <taxon>Streptophyta</taxon>
        <taxon>Embryophyta</taxon>
        <taxon>Tracheophyta</taxon>
        <taxon>Spermatophyta</taxon>
        <taxon>Magnoliopsida</taxon>
        <taxon>Liliopsida</taxon>
        <taxon>Poales</taxon>
        <taxon>Poaceae</taxon>
        <taxon>BOP clade</taxon>
        <taxon>Oryzoideae</taxon>
        <taxon>Oryzeae</taxon>
        <taxon>Oryzinae</taxon>
        <taxon>Oryza</taxon>
    </lineage>
</organism>
<dbReference type="AlphaFoldDB" id="I1P494"/>
<evidence type="ECO:0000313" key="10">
    <source>
        <dbReference type="Proteomes" id="UP000007306"/>
    </source>
</evidence>
<proteinExistence type="inferred from homology"/>
<feature type="region of interest" description="Disordered" evidence="7">
    <location>
        <begin position="1"/>
        <end position="78"/>
    </location>
</feature>
<keyword evidence="2" id="KW-0805">Transcription regulation</keyword>
<dbReference type="PRINTS" id="PR00367">
    <property type="entry name" value="ETHRSPELEMNT"/>
</dbReference>
<feature type="compositionally biased region" description="Basic and acidic residues" evidence="7">
    <location>
        <begin position="1"/>
        <end position="22"/>
    </location>
</feature>
<dbReference type="Gene3D" id="3.30.730.10">
    <property type="entry name" value="AP2/ERF domain"/>
    <property type="match status" value="2"/>
</dbReference>
<evidence type="ECO:0000313" key="9">
    <source>
        <dbReference type="EnsemblPlants" id="ORGLA02G0280000.1"/>
    </source>
</evidence>
<dbReference type="GeneID" id="127762369"/>
<dbReference type="CDD" id="cd00018">
    <property type="entry name" value="AP2"/>
    <property type="match status" value="2"/>
</dbReference>
<dbReference type="PANTHER" id="PTHR32467">
    <property type="entry name" value="AP2-LIKE ETHYLENE-RESPONSIVE TRANSCRIPTION FACTOR"/>
    <property type="match status" value="1"/>
</dbReference>
<evidence type="ECO:0000256" key="5">
    <source>
        <dbReference type="ARBA" id="ARBA00023242"/>
    </source>
</evidence>
<evidence type="ECO:0000256" key="6">
    <source>
        <dbReference type="ARBA" id="ARBA00037973"/>
    </source>
</evidence>
<dbReference type="PANTHER" id="PTHR32467:SF114">
    <property type="entry name" value="OS02G0747600 PROTEIN"/>
    <property type="match status" value="1"/>
</dbReference>
<dbReference type="HOGENOM" id="CLU_063352_0_0_1"/>
<dbReference type="InterPro" id="IPR001471">
    <property type="entry name" value="AP2/ERF_dom"/>
</dbReference>
<protein>
    <recommendedName>
        <fullName evidence="8">AP2/ERF domain-containing protein</fullName>
    </recommendedName>
</protein>
<dbReference type="STRING" id="4538.I1P494"/>
<evidence type="ECO:0000256" key="7">
    <source>
        <dbReference type="SAM" id="MobiDB-lite"/>
    </source>
</evidence>
<dbReference type="Pfam" id="PF00847">
    <property type="entry name" value="AP2"/>
    <property type="match status" value="2"/>
</dbReference>
<dbReference type="OMA" id="CRMEGRR"/>
<evidence type="ECO:0000256" key="4">
    <source>
        <dbReference type="ARBA" id="ARBA00023163"/>
    </source>
</evidence>
<feature type="domain" description="AP2/ERF" evidence="8">
    <location>
        <begin position="182"/>
        <end position="248"/>
    </location>
</feature>
<dbReference type="InterPro" id="IPR016177">
    <property type="entry name" value="DNA-bd_dom_sf"/>
</dbReference>
<comment type="subcellular location">
    <subcellularLocation>
        <location evidence="1">Nucleus</location>
    </subcellularLocation>
</comment>
<dbReference type="SUPFAM" id="SSF54171">
    <property type="entry name" value="DNA-binding domain"/>
    <property type="match status" value="2"/>
</dbReference>
<dbReference type="SMART" id="SM00380">
    <property type="entry name" value="AP2"/>
    <property type="match status" value="2"/>
</dbReference>
<keyword evidence="4" id="KW-0804">Transcription</keyword>
<dbReference type="InterPro" id="IPR036955">
    <property type="entry name" value="AP2/ERF_dom_sf"/>
</dbReference>
<dbReference type="RefSeq" id="XP_052142819.1">
    <property type="nucleotide sequence ID" value="XM_052286859.1"/>
</dbReference>
<evidence type="ECO:0000256" key="2">
    <source>
        <dbReference type="ARBA" id="ARBA00023015"/>
    </source>
</evidence>
<dbReference type="EnsemblPlants" id="ORGLA02G0280000.1">
    <property type="protein sequence ID" value="ORGLA02G0280000.1"/>
    <property type="gene ID" value="ORGLA02G0280000"/>
</dbReference>
<dbReference type="FunFam" id="3.30.730.10:FF:000004">
    <property type="entry name" value="AP2-like ethylene-responsive transcription factor"/>
    <property type="match status" value="1"/>
</dbReference>
<dbReference type="GO" id="GO:0005634">
    <property type="term" value="C:nucleus"/>
    <property type="evidence" value="ECO:0007669"/>
    <property type="project" value="UniProtKB-SubCell"/>
</dbReference>
<accession>I1P494</accession>
<sequence length="367" mass="40083">MESSLKEEKAAGESGDDEKAERSSPINLNSLPATAACAAAAPDEDGLHSAVESGAKDSNTTKGVESLGTGHKKIPKREVVDEVDVQTCAEGKNDSVVPSSSKNPINDKNAKANVAENGQSADGIPEDQRVTILSVVKKDEPADDVRDSVNPVTVVGYRDEKGGTSGTAGTTAVRPAGTRSSSFHGVTRHRWSGKYEAHLWDSSCRMEGRRRKGRQVYLGSYDTEEKAARSYDVAALKYWGQNTKLNFSVSEYERELEDIRDMSREECVTYLRRRSSCFSRGASIYRGVTRRQKDGRWQARIGLVAGTRDIYLGTFKTEEEAAEAYDIAAIEIRGKNAVTNFDRSNYVEKGMHCIEGAGLKLLASKPE</sequence>
<keyword evidence="3" id="KW-0238">DNA-binding</keyword>
<reference evidence="9 10" key="2">
    <citation type="submission" date="2018-04" db="EMBL/GenBank/DDBJ databases">
        <title>OglaRS2 (Oryza glaberrima Reference Sequence Version 2).</title>
        <authorList>
            <person name="Zhang J."/>
            <person name="Kudrna D."/>
            <person name="Lee S."/>
            <person name="Talag J."/>
            <person name="Rajasekar S."/>
            <person name="Wing R.A."/>
        </authorList>
    </citation>
    <scope>NUCLEOTIDE SEQUENCE [LARGE SCALE GENOMIC DNA]</scope>
    <source>
        <strain evidence="9 10">cv. IRGC 96717</strain>
    </source>
</reference>
<dbReference type="PROSITE" id="PS51032">
    <property type="entry name" value="AP2_ERF"/>
    <property type="match status" value="2"/>
</dbReference>
<keyword evidence="5" id="KW-0539">Nucleus</keyword>
<dbReference type="eggNOG" id="ENOG502RY6Q">
    <property type="taxonomic scope" value="Eukaryota"/>
</dbReference>
<feature type="domain" description="AP2/ERF" evidence="8">
    <location>
        <begin position="284"/>
        <end position="342"/>
    </location>
</feature>
<dbReference type="KEGG" id="ogl:127762369"/>
<keyword evidence="10" id="KW-1185">Reference proteome</keyword>
<reference evidence="9" key="1">
    <citation type="submission" date="2015-06" db="UniProtKB">
        <authorList>
            <consortium name="EnsemblPlants"/>
        </authorList>
    </citation>
    <scope>IDENTIFICATION</scope>
</reference>
<evidence type="ECO:0000259" key="8">
    <source>
        <dbReference type="PROSITE" id="PS51032"/>
    </source>
</evidence>
<evidence type="ECO:0000256" key="3">
    <source>
        <dbReference type="ARBA" id="ARBA00023125"/>
    </source>
</evidence>
<dbReference type="GO" id="GO:0003700">
    <property type="term" value="F:DNA-binding transcription factor activity"/>
    <property type="evidence" value="ECO:0007669"/>
    <property type="project" value="InterPro"/>
</dbReference>
<dbReference type="Gramene" id="ORGLA02G0280000.1">
    <property type="protein sequence ID" value="ORGLA02G0280000.1"/>
    <property type="gene ID" value="ORGLA02G0280000"/>
</dbReference>